<keyword evidence="8" id="KW-1185">Reference proteome</keyword>
<feature type="transmembrane region" description="Helical" evidence="5">
    <location>
        <begin position="127"/>
        <end position="146"/>
    </location>
</feature>
<feature type="transmembrane region" description="Helical" evidence="5">
    <location>
        <begin position="49"/>
        <end position="73"/>
    </location>
</feature>
<keyword evidence="4 5" id="KW-0472">Membrane</keyword>
<feature type="transmembrane region" description="Helical" evidence="5">
    <location>
        <begin position="80"/>
        <end position="101"/>
    </location>
</feature>
<evidence type="ECO:0000256" key="2">
    <source>
        <dbReference type="ARBA" id="ARBA00022692"/>
    </source>
</evidence>
<feature type="transmembrane region" description="Helical" evidence="5">
    <location>
        <begin position="383"/>
        <end position="404"/>
    </location>
</feature>
<evidence type="ECO:0000256" key="4">
    <source>
        <dbReference type="ARBA" id="ARBA00023136"/>
    </source>
</evidence>
<comment type="caution">
    <text evidence="7">The sequence shown here is derived from an EMBL/GenBank/DDBJ whole genome shotgun (WGS) entry which is preliminary data.</text>
</comment>
<dbReference type="InterPro" id="IPR009908">
    <property type="entry name" value="Methylamine_util_MauE"/>
</dbReference>
<dbReference type="AlphaFoldDB" id="A0A7W5DSV7"/>
<evidence type="ECO:0000256" key="3">
    <source>
        <dbReference type="ARBA" id="ARBA00022989"/>
    </source>
</evidence>
<accession>A0A7W5DSV7</accession>
<dbReference type="GO" id="GO:0016020">
    <property type="term" value="C:membrane"/>
    <property type="evidence" value="ECO:0007669"/>
    <property type="project" value="UniProtKB-SubCell"/>
</dbReference>
<evidence type="ECO:0000256" key="1">
    <source>
        <dbReference type="ARBA" id="ARBA00004141"/>
    </source>
</evidence>
<dbReference type="GO" id="GO:0030416">
    <property type="term" value="P:methylamine metabolic process"/>
    <property type="evidence" value="ECO:0007669"/>
    <property type="project" value="InterPro"/>
</dbReference>
<proteinExistence type="predicted"/>
<name>A0A7W5DSV7_9PORP</name>
<dbReference type="Proteomes" id="UP000544222">
    <property type="component" value="Unassembled WGS sequence"/>
</dbReference>
<feature type="domain" description="Methylamine utilisation protein MauE" evidence="6">
    <location>
        <begin position="7"/>
        <end position="137"/>
    </location>
</feature>
<evidence type="ECO:0000259" key="6">
    <source>
        <dbReference type="Pfam" id="PF07291"/>
    </source>
</evidence>
<organism evidence="7 8">
    <name type="scientific">Microbacter margulisiae</name>
    <dbReference type="NCBI Taxonomy" id="1350067"/>
    <lineage>
        <taxon>Bacteria</taxon>
        <taxon>Pseudomonadati</taxon>
        <taxon>Bacteroidota</taxon>
        <taxon>Bacteroidia</taxon>
        <taxon>Bacteroidales</taxon>
        <taxon>Porphyromonadaceae</taxon>
        <taxon>Microbacter</taxon>
    </lineage>
</organism>
<evidence type="ECO:0000256" key="5">
    <source>
        <dbReference type="SAM" id="Phobius"/>
    </source>
</evidence>
<dbReference type="RefSeq" id="WP_183414195.1">
    <property type="nucleotide sequence ID" value="NZ_JACHYB010000002.1"/>
</dbReference>
<keyword evidence="3 5" id="KW-1133">Transmembrane helix</keyword>
<dbReference type="NCBIfam" id="NF045576">
    <property type="entry name" value="BT_3928_fam"/>
    <property type="match status" value="1"/>
</dbReference>
<comment type="subcellular location">
    <subcellularLocation>
        <location evidence="1">Membrane</location>
        <topology evidence="1">Multi-pass membrane protein</topology>
    </subcellularLocation>
</comment>
<dbReference type="Pfam" id="PF07291">
    <property type="entry name" value="MauE"/>
    <property type="match status" value="1"/>
</dbReference>
<keyword evidence="2 5" id="KW-0812">Transmembrane</keyword>
<dbReference type="EMBL" id="JACHYB010000002">
    <property type="protein sequence ID" value="MBB3188455.1"/>
    <property type="molecule type" value="Genomic_DNA"/>
</dbReference>
<sequence length="420" mass="47577">MNSLLTNLLKIFRWLLGVVFVFSGFVKLIDPLGTAYKFQDYFAVMGLERLSGSALVFAVALSVIELLIGLNLLAGIRLKITMITAAVFMIVMTPLTLWIALKNPVSDCGCFGDALVIGNWATFDKNIILSLLVIAIFILMRYHTVILKPKAEWVLMGYSLIFAMAFAHVNYHYLPMIDFRPYKIGKNLPKEMAVPPGAQANVYSTTFTLEKNGVQKEFSLENYPDSTWTFVAQHTRLIKKGFTPAIHDFSIRDANMNDLTDSILNLNKYLFLLVSYDLDQMSTNHLARIEHIYQFAQQNHYAFYMLTGSASDVIAHFQQVNKVGFPICTTDPTTLKTMIRSNPGLILLYHGTVLNKWSNDALPRLTDPLSSNPNDETPSIPSAWEALGFAVLYIILFWVIRLWLTTKYKQSKNSYYQTTN</sequence>
<evidence type="ECO:0000313" key="8">
    <source>
        <dbReference type="Proteomes" id="UP000544222"/>
    </source>
</evidence>
<feature type="transmembrane region" description="Helical" evidence="5">
    <location>
        <begin position="12"/>
        <end position="29"/>
    </location>
</feature>
<feature type="transmembrane region" description="Helical" evidence="5">
    <location>
        <begin position="153"/>
        <end position="174"/>
    </location>
</feature>
<evidence type="ECO:0000313" key="7">
    <source>
        <dbReference type="EMBL" id="MBB3188455.1"/>
    </source>
</evidence>
<protein>
    <submittedName>
        <fullName evidence="7">Putative membrane protein YphA (DoxX/SURF4 family)</fullName>
    </submittedName>
</protein>
<gene>
    <name evidence="7" type="ORF">FHX64_002653</name>
</gene>
<reference evidence="7 8" key="1">
    <citation type="submission" date="2020-08" db="EMBL/GenBank/DDBJ databases">
        <title>Genomic Encyclopedia of Type Strains, Phase IV (KMG-IV): sequencing the most valuable type-strain genomes for metagenomic binning, comparative biology and taxonomic classification.</title>
        <authorList>
            <person name="Goeker M."/>
        </authorList>
    </citation>
    <scope>NUCLEOTIDE SEQUENCE [LARGE SCALE GENOMIC DNA]</scope>
    <source>
        <strain evidence="7 8">DSM 27471</strain>
    </source>
</reference>